<keyword evidence="1" id="KW-0732">Signal</keyword>
<dbReference type="AlphaFoldDB" id="A0A0L0VHB9"/>
<name>A0A0L0VHB9_9BASI</name>
<sequence>MMRLSVVLVCFLLSLAFDCIAMAFEDVAKAQVIETGQLTKGMEDDKQEVLFDRTTNSIHTEWDAMLESIRSLEEDAKEVDTAEFKNTHLKIIRREIDQLNACHNLIHHIFGAPPQEIDKDSPNKPQIVWKQSRIPDYKGEMNFFLEEYKSTIWNILENVQIPMDDPIPRGLHHLQIACNNCIIQTIQFICRFKLAPHDMMEQIQSLLRGKPGLEWFLKASRGITRRGTKLDNEFNWQPYFEVHLKYHFQLFHFKQLFEDFSKKEQDWILFHYLLGRLGVDVEEVTLKDKFIEEIEWSPPKKRLIQLLRKLREFVGKGLEAGDHDQQQDSTENFFLDIKDILVQFREVIIEPKDARVYDDASLYGKDVITVLVLEFLHSRFGLDYVNSELFAENQINTLELRKKCDLLKFGYNNEVWKDMLLDYSHYLAASSKNKGQVKNVKLNTLEEKRKTFYWQMLKENLITYKRTKCRQFGEDPEWRKQLESNEFYKNLIDRLDSESTNMGKLFKEVKSLTETKKSPS</sequence>
<evidence type="ECO:0000256" key="1">
    <source>
        <dbReference type="SAM" id="SignalP"/>
    </source>
</evidence>
<evidence type="ECO:0000313" key="3">
    <source>
        <dbReference type="Proteomes" id="UP000054564"/>
    </source>
</evidence>
<feature type="signal peptide" evidence="1">
    <location>
        <begin position="1"/>
        <end position="16"/>
    </location>
</feature>
<keyword evidence="3" id="KW-1185">Reference proteome</keyword>
<protein>
    <submittedName>
        <fullName evidence="2">Uncharacterized protein</fullName>
    </submittedName>
</protein>
<evidence type="ECO:0000313" key="2">
    <source>
        <dbReference type="EMBL" id="KNE98675.1"/>
    </source>
</evidence>
<dbReference type="EMBL" id="AJIL01000054">
    <property type="protein sequence ID" value="KNE98675.1"/>
    <property type="molecule type" value="Genomic_DNA"/>
</dbReference>
<reference evidence="3" key="1">
    <citation type="submission" date="2014-03" db="EMBL/GenBank/DDBJ databases">
        <title>The Genome Sequence of Puccinia striiformis f. sp. tritici PST-78.</title>
        <authorList>
            <consortium name="The Broad Institute Genome Sequencing Platform"/>
            <person name="Cuomo C."/>
            <person name="Hulbert S."/>
            <person name="Chen X."/>
            <person name="Walker B."/>
            <person name="Young S.K."/>
            <person name="Zeng Q."/>
            <person name="Gargeya S."/>
            <person name="Fitzgerald M."/>
            <person name="Haas B."/>
            <person name="Abouelleil A."/>
            <person name="Alvarado L."/>
            <person name="Arachchi H.M."/>
            <person name="Berlin A.M."/>
            <person name="Chapman S.B."/>
            <person name="Goldberg J."/>
            <person name="Griggs A."/>
            <person name="Gujja S."/>
            <person name="Hansen M."/>
            <person name="Howarth C."/>
            <person name="Imamovic A."/>
            <person name="Larimer J."/>
            <person name="McCowan C."/>
            <person name="Montmayeur A."/>
            <person name="Murphy C."/>
            <person name="Neiman D."/>
            <person name="Pearson M."/>
            <person name="Priest M."/>
            <person name="Roberts A."/>
            <person name="Saif S."/>
            <person name="Shea T."/>
            <person name="Sisk P."/>
            <person name="Sykes S."/>
            <person name="Wortman J."/>
            <person name="Nusbaum C."/>
            <person name="Birren B."/>
        </authorList>
    </citation>
    <scope>NUCLEOTIDE SEQUENCE [LARGE SCALE GENOMIC DNA]</scope>
    <source>
        <strain evidence="3">race PST-78</strain>
    </source>
</reference>
<accession>A0A0L0VHB9</accession>
<gene>
    <name evidence="2" type="ORF">PSTG_08045</name>
</gene>
<feature type="chain" id="PRO_5005549997" evidence="1">
    <location>
        <begin position="17"/>
        <end position="520"/>
    </location>
</feature>
<comment type="caution">
    <text evidence="2">The sequence shown here is derived from an EMBL/GenBank/DDBJ whole genome shotgun (WGS) entry which is preliminary data.</text>
</comment>
<organism evidence="2 3">
    <name type="scientific">Puccinia striiformis f. sp. tritici PST-78</name>
    <dbReference type="NCBI Taxonomy" id="1165861"/>
    <lineage>
        <taxon>Eukaryota</taxon>
        <taxon>Fungi</taxon>
        <taxon>Dikarya</taxon>
        <taxon>Basidiomycota</taxon>
        <taxon>Pucciniomycotina</taxon>
        <taxon>Pucciniomycetes</taxon>
        <taxon>Pucciniales</taxon>
        <taxon>Pucciniaceae</taxon>
        <taxon>Puccinia</taxon>
    </lineage>
</organism>
<dbReference type="Proteomes" id="UP000054564">
    <property type="component" value="Unassembled WGS sequence"/>
</dbReference>
<proteinExistence type="predicted"/>
<dbReference type="OrthoDB" id="2507257at2759"/>